<name>A0A6M3LC69_9ZZZZ</name>
<protein>
    <recommendedName>
        <fullName evidence="2">Peptidase S74 domain-containing protein</fullName>
    </recommendedName>
</protein>
<dbReference type="AlphaFoldDB" id="A0A6M3LC69"/>
<proteinExistence type="predicted"/>
<sequence length="294" mass="30793">MADTKLSALTELAAAPASGDELYIRDISEVAASESKRITITNLLSRLPAVTLDGTFDGNSQVISNISHSTLVDSTGWSSVANNYWTYLRGGVFAAGSGARILLYGKSNAAAGALILDTPNVAGDADITRLSISGNLATAVATWSNVTHTGFSSSGDAYFSLAINTPDGMGADGEQLTSGGDSAAMDWAAAGSLAKFKDIKGLLNPVDALEAILNTKTHLFNYRKETEDGKHAITTGDYDTVYAGVLAEEAPWVMHHNGRIFNPVNAFGYTAGAIRALKDKIEVLENKLMLLGAG</sequence>
<dbReference type="EMBL" id="MT142935">
    <property type="protein sequence ID" value="QJA90755.1"/>
    <property type="molecule type" value="Genomic_DNA"/>
</dbReference>
<reference evidence="1" key="1">
    <citation type="submission" date="2020-03" db="EMBL/GenBank/DDBJ databases">
        <title>The deep terrestrial virosphere.</title>
        <authorList>
            <person name="Holmfeldt K."/>
            <person name="Nilsson E."/>
            <person name="Simone D."/>
            <person name="Lopez-Fernandez M."/>
            <person name="Wu X."/>
            <person name="de Brujin I."/>
            <person name="Lundin D."/>
            <person name="Andersson A."/>
            <person name="Bertilsson S."/>
            <person name="Dopson M."/>
        </authorList>
    </citation>
    <scope>NUCLEOTIDE SEQUENCE</scope>
    <source>
        <strain evidence="1">MM415B03579</strain>
    </source>
</reference>
<evidence type="ECO:0000313" key="1">
    <source>
        <dbReference type="EMBL" id="QJA90755.1"/>
    </source>
</evidence>
<gene>
    <name evidence="1" type="ORF">MM415B03579_0002</name>
</gene>
<evidence type="ECO:0008006" key="2">
    <source>
        <dbReference type="Google" id="ProtNLM"/>
    </source>
</evidence>
<organism evidence="1">
    <name type="scientific">viral metagenome</name>
    <dbReference type="NCBI Taxonomy" id="1070528"/>
    <lineage>
        <taxon>unclassified sequences</taxon>
        <taxon>metagenomes</taxon>
        <taxon>organismal metagenomes</taxon>
    </lineage>
</organism>
<accession>A0A6M3LC69</accession>